<dbReference type="Proteomes" id="UP000199017">
    <property type="component" value="Unassembled WGS sequence"/>
</dbReference>
<protein>
    <recommendedName>
        <fullName evidence="1">DUF6884 domain-containing protein</fullName>
    </recommendedName>
</protein>
<dbReference type="EMBL" id="FNDU01000008">
    <property type="protein sequence ID" value="SDI51261.1"/>
    <property type="molecule type" value="Genomic_DNA"/>
</dbReference>
<proteinExistence type="predicted"/>
<feature type="domain" description="DUF6884" evidence="1">
    <location>
        <begin position="4"/>
        <end position="142"/>
    </location>
</feature>
<dbReference type="STRING" id="930129.SAMN05216352_108177"/>
<evidence type="ECO:0000259" key="1">
    <source>
        <dbReference type="Pfam" id="PF21818"/>
    </source>
</evidence>
<dbReference type="InterPro" id="IPR049251">
    <property type="entry name" value="DUF6884"/>
</dbReference>
<name>A0A1G8L6P4_9BACI</name>
<dbReference type="Pfam" id="PF21818">
    <property type="entry name" value="DUF6884"/>
    <property type="match status" value="1"/>
</dbReference>
<evidence type="ECO:0000313" key="2">
    <source>
        <dbReference type="EMBL" id="SDI51261.1"/>
    </source>
</evidence>
<accession>A0A1G8L6P4</accession>
<reference evidence="2 3" key="1">
    <citation type="submission" date="2016-10" db="EMBL/GenBank/DDBJ databases">
        <authorList>
            <person name="de Groot N.N."/>
        </authorList>
    </citation>
    <scope>NUCLEOTIDE SEQUENCE [LARGE SCALE GENOMIC DNA]</scope>
    <source>
        <strain evidence="3">P4B,CCM 7963,CECT 7998,DSM 25260,IBRC-M 10614,KCTC 13821</strain>
    </source>
</reference>
<dbReference type="RefSeq" id="WP_091586088.1">
    <property type="nucleotide sequence ID" value="NZ_FNDU01000008.1"/>
</dbReference>
<gene>
    <name evidence="2" type="ORF">SAMN05216352_108177</name>
</gene>
<organism evidence="2 3">
    <name type="scientific">Alteribacillus bidgolensis</name>
    <dbReference type="NCBI Taxonomy" id="930129"/>
    <lineage>
        <taxon>Bacteria</taxon>
        <taxon>Bacillati</taxon>
        <taxon>Bacillota</taxon>
        <taxon>Bacilli</taxon>
        <taxon>Bacillales</taxon>
        <taxon>Bacillaceae</taxon>
        <taxon>Alteribacillus</taxon>
    </lineage>
</organism>
<evidence type="ECO:0000313" key="3">
    <source>
        <dbReference type="Proteomes" id="UP000199017"/>
    </source>
</evidence>
<sequence length="145" mass="17059">MNTICIIPCGKKKIWDIDPESGPVYAKNAYQGTLHKKCQQYADYHLWPWVTLSAKHGFLLPYDIVPENYDKGFHFPKHKVISDESLRRQWFEKNLYKADRIILLTGKKHERVMKRIVEDEDAHQWKQPLKGARGIGEMLQKLTIP</sequence>
<dbReference type="OrthoDB" id="2364857at2"/>
<keyword evidence="3" id="KW-1185">Reference proteome</keyword>
<dbReference type="AlphaFoldDB" id="A0A1G8L6P4"/>